<feature type="compositionally biased region" description="Basic and acidic residues" evidence="4">
    <location>
        <begin position="63"/>
        <end position="76"/>
    </location>
</feature>
<evidence type="ECO:0000256" key="1">
    <source>
        <dbReference type="ARBA" id="ARBA00023125"/>
    </source>
</evidence>
<dbReference type="SMART" id="SM00398">
    <property type="entry name" value="HMG"/>
    <property type="match status" value="1"/>
</dbReference>
<dbReference type="PANTHER" id="PTHR46040">
    <property type="entry name" value="HIGH MOBILITY GROUP PROTEIN 2"/>
    <property type="match status" value="1"/>
</dbReference>
<keyword evidence="7" id="KW-1185">Reference proteome</keyword>
<dbReference type="Pfam" id="PF00505">
    <property type="entry name" value="HMG_box"/>
    <property type="match status" value="1"/>
</dbReference>
<feature type="DNA-binding region" description="HMG box" evidence="3">
    <location>
        <begin position="1"/>
        <end position="57"/>
    </location>
</feature>
<dbReference type="OrthoDB" id="1919336at2759"/>
<dbReference type="EMBL" id="KQ964605">
    <property type="protein sequence ID" value="KXN67930.1"/>
    <property type="molecule type" value="Genomic_DNA"/>
</dbReference>
<evidence type="ECO:0000256" key="2">
    <source>
        <dbReference type="ARBA" id="ARBA00023242"/>
    </source>
</evidence>
<name>A0A137NYI7_CONC2</name>
<dbReference type="GO" id="GO:0003677">
    <property type="term" value="F:DNA binding"/>
    <property type="evidence" value="ECO:0007669"/>
    <property type="project" value="UniProtKB-UniRule"/>
</dbReference>
<feature type="compositionally biased region" description="Basic residues" evidence="4">
    <location>
        <begin position="99"/>
        <end position="112"/>
    </location>
</feature>
<feature type="compositionally biased region" description="Basic residues" evidence="4">
    <location>
        <begin position="133"/>
        <end position="147"/>
    </location>
</feature>
<evidence type="ECO:0000256" key="3">
    <source>
        <dbReference type="PROSITE-ProRule" id="PRU00267"/>
    </source>
</evidence>
<evidence type="ECO:0000259" key="5">
    <source>
        <dbReference type="PROSITE" id="PS50118"/>
    </source>
</evidence>
<evidence type="ECO:0000256" key="4">
    <source>
        <dbReference type="SAM" id="MobiDB-lite"/>
    </source>
</evidence>
<evidence type="ECO:0000313" key="7">
    <source>
        <dbReference type="Proteomes" id="UP000070444"/>
    </source>
</evidence>
<feature type="region of interest" description="Disordered" evidence="4">
    <location>
        <begin position="60"/>
        <end position="147"/>
    </location>
</feature>
<sequence>MDQRETVKLQNPNVPSQEISRLLGTLWNTLPASDREFYESQYREDNEVYNKKLAEYKAGNALKAEEHHSNYDHDDGLGESPESDEESDDQDGHGSHPFHSGHPHKSKSKSHKSSYNNHSPGGHQGSSSEVNLLKKKKKSHHSSSHFH</sequence>
<proteinExistence type="predicted"/>
<gene>
    <name evidence="6" type="ORF">CONCODRAFT_79964</name>
</gene>
<dbReference type="InterPro" id="IPR051965">
    <property type="entry name" value="ChromReg_NeuronalGeneExpr"/>
</dbReference>
<dbReference type="GO" id="GO:0005634">
    <property type="term" value="C:nucleus"/>
    <property type="evidence" value="ECO:0007669"/>
    <property type="project" value="UniProtKB-UniRule"/>
</dbReference>
<dbReference type="SUPFAM" id="SSF47095">
    <property type="entry name" value="HMG-box"/>
    <property type="match status" value="1"/>
</dbReference>
<protein>
    <recommendedName>
        <fullName evidence="5">HMG box domain-containing protein</fullName>
    </recommendedName>
</protein>
<evidence type="ECO:0000313" key="6">
    <source>
        <dbReference type="EMBL" id="KXN67930.1"/>
    </source>
</evidence>
<keyword evidence="1 3" id="KW-0238">DNA-binding</keyword>
<organism evidence="6 7">
    <name type="scientific">Conidiobolus coronatus (strain ATCC 28846 / CBS 209.66 / NRRL 28638)</name>
    <name type="common">Delacroixia coronata</name>
    <dbReference type="NCBI Taxonomy" id="796925"/>
    <lineage>
        <taxon>Eukaryota</taxon>
        <taxon>Fungi</taxon>
        <taxon>Fungi incertae sedis</taxon>
        <taxon>Zoopagomycota</taxon>
        <taxon>Entomophthoromycotina</taxon>
        <taxon>Entomophthoromycetes</taxon>
        <taxon>Entomophthorales</taxon>
        <taxon>Ancylistaceae</taxon>
        <taxon>Conidiobolus</taxon>
    </lineage>
</organism>
<dbReference type="InterPro" id="IPR036910">
    <property type="entry name" value="HMG_box_dom_sf"/>
</dbReference>
<feature type="domain" description="HMG box" evidence="5">
    <location>
        <begin position="1"/>
        <end position="57"/>
    </location>
</feature>
<accession>A0A137NYI7</accession>
<dbReference type="AlphaFoldDB" id="A0A137NYI7"/>
<keyword evidence="2 3" id="KW-0539">Nucleus</keyword>
<dbReference type="Gene3D" id="1.10.30.10">
    <property type="entry name" value="High mobility group box domain"/>
    <property type="match status" value="1"/>
</dbReference>
<reference evidence="6 7" key="1">
    <citation type="journal article" date="2015" name="Genome Biol. Evol.">
        <title>Phylogenomic analyses indicate that early fungi evolved digesting cell walls of algal ancestors of land plants.</title>
        <authorList>
            <person name="Chang Y."/>
            <person name="Wang S."/>
            <person name="Sekimoto S."/>
            <person name="Aerts A.L."/>
            <person name="Choi C."/>
            <person name="Clum A."/>
            <person name="LaButti K.M."/>
            <person name="Lindquist E.A."/>
            <person name="Yee Ngan C."/>
            <person name="Ohm R.A."/>
            <person name="Salamov A.A."/>
            <person name="Grigoriev I.V."/>
            <person name="Spatafora J.W."/>
            <person name="Berbee M.L."/>
        </authorList>
    </citation>
    <scope>NUCLEOTIDE SEQUENCE [LARGE SCALE GENOMIC DNA]</scope>
    <source>
        <strain evidence="6 7">NRRL 28638</strain>
    </source>
</reference>
<dbReference type="Proteomes" id="UP000070444">
    <property type="component" value="Unassembled WGS sequence"/>
</dbReference>
<dbReference type="GO" id="GO:0010468">
    <property type="term" value="P:regulation of gene expression"/>
    <property type="evidence" value="ECO:0007669"/>
    <property type="project" value="TreeGrafter"/>
</dbReference>
<dbReference type="PROSITE" id="PS50118">
    <property type="entry name" value="HMG_BOX_2"/>
    <property type="match status" value="1"/>
</dbReference>
<dbReference type="InterPro" id="IPR009071">
    <property type="entry name" value="HMG_box_dom"/>
</dbReference>
<dbReference type="PANTHER" id="PTHR46040:SF3">
    <property type="entry name" value="HIGH MOBILITY GROUP PROTEIN 2"/>
    <property type="match status" value="1"/>
</dbReference>